<dbReference type="PANTHER" id="PTHR31126">
    <property type="entry name" value="TYROSINE-PROTEIN PHOSPHATASE"/>
    <property type="match status" value="1"/>
</dbReference>
<feature type="region of interest" description="Disordered" evidence="2">
    <location>
        <begin position="218"/>
        <end position="271"/>
    </location>
</feature>
<dbReference type="PANTHER" id="PTHR31126:SF1">
    <property type="entry name" value="TYROSINE SPECIFIC PROTEIN PHOSPHATASES DOMAIN-CONTAINING PROTEIN"/>
    <property type="match status" value="1"/>
</dbReference>
<sequence length="271" mass="28094">MILDWPDCRNVRDVGGLPAAGARAIRAGALLRSDGHHRLTAAAVRAVRASGVSRIIDLRWARECEEFPSPFAGDPVYRHVPMLNDVLDYDIPPDTYRPMLDHNRPRVAEAFLAVAQAPPGGVVVHCAAGKDRTGVLVALLLAVAGVAAADIAEDYALTDGCSPAPMLNTLDHLDRRYGGADGYLAEAGVGAGHGTRCAPGCCADPRLPVCCPLSGGPPSAAGAQTAGPRNAASATVPPAGSRPAMPRTRRDARGRAGSSPPARRPRRCAAG</sequence>
<dbReference type="EMBL" id="BAABJQ010000014">
    <property type="protein sequence ID" value="GAA5190682.1"/>
    <property type="molecule type" value="Genomic_DNA"/>
</dbReference>
<protein>
    <recommendedName>
        <fullName evidence="3">Tyrosine specific protein phosphatases domain-containing protein</fullName>
    </recommendedName>
</protein>
<evidence type="ECO:0000259" key="3">
    <source>
        <dbReference type="PROSITE" id="PS50056"/>
    </source>
</evidence>
<dbReference type="InterPro" id="IPR016130">
    <property type="entry name" value="Tyr_Pase_AS"/>
</dbReference>
<dbReference type="SUPFAM" id="SSF52799">
    <property type="entry name" value="(Phosphotyrosine protein) phosphatases II"/>
    <property type="match status" value="1"/>
</dbReference>
<dbReference type="InterPro" id="IPR029021">
    <property type="entry name" value="Prot-tyrosine_phosphatase-like"/>
</dbReference>
<evidence type="ECO:0000256" key="1">
    <source>
        <dbReference type="ARBA" id="ARBA00009580"/>
    </source>
</evidence>
<dbReference type="PROSITE" id="PS00383">
    <property type="entry name" value="TYR_PHOSPHATASE_1"/>
    <property type="match status" value="1"/>
</dbReference>
<dbReference type="InterPro" id="IPR026893">
    <property type="entry name" value="Tyr/Ser_Pase_IphP-type"/>
</dbReference>
<reference evidence="5" key="1">
    <citation type="journal article" date="2019" name="Int. J. Syst. Evol. Microbiol.">
        <title>The Global Catalogue of Microorganisms (GCM) 10K type strain sequencing project: providing services to taxonomists for standard genome sequencing and annotation.</title>
        <authorList>
            <consortium name="The Broad Institute Genomics Platform"/>
            <consortium name="The Broad Institute Genome Sequencing Center for Infectious Disease"/>
            <person name="Wu L."/>
            <person name="Ma J."/>
        </authorList>
    </citation>
    <scope>NUCLEOTIDE SEQUENCE [LARGE SCALE GENOMIC DNA]</scope>
    <source>
        <strain evidence="5">JCM 18304</strain>
    </source>
</reference>
<accession>A0ABP9S5L1</accession>
<dbReference type="InterPro" id="IPR000387">
    <property type="entry name" value="Tyr_Pase_dom"/>
</dbReference>
<comment type="caution">
    <text evidence="4">The sequence shown here is derived from an EMBL/GenBank/DDBJ whole genome shotgun (WGS) entry which is preliminary data.</text>
</comment>
<dbReference type="Pfam" id="PF13350">
    <property type="entry name" value="Y_phosphatase3"/>
    <property type="match status" value="1"/>
</dbReference>
<proteinExistence type="inferred from homology"/>
<comment type="similarity">
    <text evidence="1">Belongs to the protein-tyrosine phosphatase family.</text>
</comment>
<keyword evidence="5" id="KW-1185">Reference proteome</keyword>
<dbReference type="Proteomes" id="UP001501570">
    <property type="component" value="Unassembled WGS sequence"/>
</dbReference>
<evidence type="ECO:0000256" key="2">
    <source>
        <dbReference type="SAM" id="MobiDB-lite"/>
    </source>
</evidence>
<organism evidence="4 5">
    <name type="scientific">Rugosimonospora acidiphila</name>
    <dbReference type="NCBI Taxonomy" id="556531"/>
    <lineage>
        <taxon>Bacteria</taxon>
        <taxon>Bacillati</taxon>
        <taxon>Actinomycetota</taxon>
        <taxon>Actinomycetes</taxon>
        <taxon>Micromonosporales</taxon>
        <taxon>Micromonosporaceae</taxon>
        <taxon>Rugosimonospora</taxon>
    </lineage>
</organism>
<evidence type="ECO:0000313" key="5">
    <source>
        <dbReference type="Proteomes" id="UP001501570"/>
    </source>
</evidence>
<gene>
    <name evidence="4" type="ORF">GCM10023322_46420</name>
</gene>
<dbReference type="RefSeq" id="WP_345632785.1">
    <property type="nucleotide sequence ID" value="NZ_BAABJQ010000014.1"/>
</dbReference>
<name>A0ABP9S5L1_9ACTN</name>
<evidence type="ECO:0000313" key="4">
    <source>
        <dbReference type="EMBL" id="GAA5190682.1"/>
    </source>
</evidence>
<feature type="domain" description="Tyrosine specific protein phosphatases" evidence="3">
    <location>
        <begin position="109"/>
        <end position="141"/>
    </location>
</feature>
<dbReference type="PROSITE" id="PS50056">
    <property type="entry name" value="TYR_PHOSPHATASE_2"/>
    <property type="match status" value="1"/>
</dbReference>
<dbReference type="Gene3D" id="3.90.190.10">
    <property type="entry name" value="Protein tyrosine phosphatase superfamily"/>
    <property type="match status" value="1"/>
</dbReference>